<keyword evidence="7" id="KW-1185">Reference proteome</keyword>
<keyword evidence="3" id="KW-1005">Bacterial flagellum biogenesis</keyword>
<feature type="compositionally biased region" description="Low complexity" evidence="4">
    <location>
        <begin position="137"/>
        <end position="154"/>
    </location>
</feature>
<name>A0ABY2XHH7_9GAMM</name>
<feature type="compositionally biased region" description="Low complexity" evidence="4">
    <location>
        <begin position="216"/>
        <end position="239"/>
    </location>
</feature>
<reference evidence="6 7" key="1">
    <citation type="submission" date="2019-05" db="EMBL/GenBank/DDBJ databases">
        <title>Genome of Alcanivorax gelatiniphagus, an oil degrading marine bacteria.</title>
        <authorList>
            <person name="Kwon K.K."/>
        </authorList>
    </citation>
    <scope>NUCLEOTIDE SEQUENCE [LARGE SCALE GENOMIC DNA]</scope>
    <source>
        <strain evidence="6 7">MEBiC 08158</strain>
    </source>
</reference>
<dbReference type="InterPro" id="IPR038610">
    <property type="entry name" value="FliK-like_C_sf"/>
</dbReference>
<comment type="function">
    <text evidence="1">Controls the length of the flagellar hook.</text>
</comment>
<feature type="region of interest" description="Disordered" evidence="4">
    <location>
        <begin position="333"/>
        <end position="386"/>
    </location>
</feature>
<dbReference type="InterPro" id="IPR001635">
    <property type="entry name" value="Flag_hook_Flik"/>
</dbReference>
<evidence type="ECO:0000313" key="6">
    <source>
        <dbReference type="EMBL" id="TMW10447.1"/>
    </source>
</evidence>
<evidence type="ECO:0000256" key="2">
    <source>
        <dbReference type="ARBA" id="ARBA00009149"/>
    </source>
</evidence>
<dbReference type="Proteomes" id="UP000739180">
    <property type="component" value="Unassembled WGS sequence"/>
</dbReference>
<protein>
    <recommendedName>
        <fullName evidence="5">Flagellar hook-length control protein-like C-terminal domain-containing protein</fullName>
    </recommendedName>
</protein>
<sequence>MDISALLSARPAGTPRAATPTEGGDLPAGFQDVLARAAAQGASPADGLTLLAGARATAPEAPPSPAAMIGEALLRAPLMPAASQARGAEVSGDGDRPEPSATDDPVPAADPEAVLNPLITAPAPPAQPGNPTGDAPATAPLAARVPDAAGAAARGEPRGEARAANDLAINPAADGTRPEGRPAGDASSAPLKADAGVPPVVNEAPTARTVTSSEGPAPTATAATHTPAPASPAAPASTTVTLQAPVASQAWGQELGQQLVSVARHGEQRMELHLNPRDLGPMSVSLKVDDQGAQAHFFSSHAAVRGALEQALPQLREALAQQGIALGEAMVGDQPRQFSGGDGGGDGQGQPGAATSMAAAEPVDDAPVTAPVADHRADDGGVDLYA</sequence>
<evidence type="ECO:0000256" key="1">
    <source>
        <dbReference type="ARBA" id="ARBA00003944"/>
    </source>
</evidence>
<dbReference type="Pfam" id="PF02120">
    <property type="entry name" value="Flg_hook"/>
    <property type="match status" value="1"/>
</dbReference>
<dbReference type="PRINTS" id="PR01007">
    <property type="entry name" value="FLGHOOKFLIK"/>
</dbReference>
<accession>A0ABY2XHH7</accession>
<dbReference type="PANTHER" id="PTHR37533:SF2">
    <property type="entry name" value="FLAGELLAR HOOK-LENGTH CONTROL PROTEIN"/>
    <property type="match status" value="1"/>
</dbReference>
<feature type="region of interest" description="Disordered" evidence="4">
    <location>
        <begin position="1"/>
        <end position="29"/>
    </location>
</feature>
<proteinExistence type="inferred from homology"/>
<gene>
    <name evidence="6" type="ORF">FGS76_18075</name>
</gene>
<dbReference type="CDD" id="cd17470">
    <property type="entry name" value="T3SS_Flik_C"/>
    <property type="match status" value="1"/>
</dbReference>
<feature type="compositionally biased region" description="Low complexity" evidence="4">
    <location>
        <begin position="9"/>
        <end position="24"/>
    </location>
</feature>
<dbReference type="RefSeq" id="WP_138774055.1">
    <property type="nucleotide sequence ID" value="NZ_VCQT01000046.1"/>
</dbReference>
<comment type="caution">
    <text evidence="6">The sequence shown here is derived from an EMBL/GenBank/DDBJ whole genome shotgun (WGS) entry which is preliminary data.</text>
</comment>
<evidence type="ECO:0000256" key="3">
    <source>
        <dbReference type="ARBA" id="ARBA00022795"/>
    </source>
</evidence>
<feature type="compositionally biased region" description="Gly residues" evidence="4">
    <location>
        <begin position="340"/>
        <end position="350"/>
    </location>
</feature>
<comment type="similarity">
    <text evidence="2">Belongs to the FliK family.</text>
</comment>
<feature type="region of interest" description="Disordered" evidence="4">
    <location>
        <begin position="81"/>
        <end position="240"/>
    </location>
</feature>
<evidence type="ECO:0000256" key="4">
    <source>
        <dbReference type="SAM" id="MobiDB-lite"/>
    </source>
</evidence>
<evidence type="ECO:0000259" key="5">
    <source>
        <dbReference type="Pfam" id="PF02120"/>
    </source>
</evidence>
<evidence type="ECO:0000313" key="7">
    <source>
        <dbReference type="Proteomes" id="UP000739180"/>
    </source>
</evidence>
<dbReference type="Gene3D" id="3.30.750.140">
    <property type="match status" value="1"/>
</dbReference>
<dbReference type="EMBL" id="VCQT01000046">
    <property type="protein sequence ID" value="TMW10447.1"/>
    <property type="molecule type" value="Genomic_DNA"/>
</dbReference>
<organism evidence="6 7">
    <name type="scientific">Alloalcanivorax gelatiniphagus</name>
    <dbReference type="NCBI Taxonomy" id="1194167"/>
    <lineage>
        <taxon>Bacteria</taxon>
        <taxon>Pseudomonadati</taxon>
        <taxon>Pseudomonadota</taxon>
        <taxon>Gammaproteobacteria</taxon>
        <taxon>Oceanospirillales</taxon>
        <taxon>Alcanivoracaceae</taxon>
        <taxon>Alloalcanivorax</taxon>
    </lineage>
</organism>
<dbReference type="InterPro" id="IPR021136">
    <property type="entry name" value="Flagellar_hook_control-like_C"/>
</dbReference>
<feature type="domain" description="Flagellar hook-length control protein-like C-terminal" evidence="5">
    <location>
        <begin position="259"/>
        <end position="336"/>
    </location>
</feature>
<dbReference type="InterPro" id="IPR052563">
    <property type="entry name" value="FliK"/>
</dbReference>
<dbReference type="PANTHER" id="PTHR37533">
    <property type="entry name" value="FLAGELLAR HOOK-LENGTH CONTROL PROTEIN"/>
    <property type="match status" value="1"/>
</dbReference>